<reference evidence="9 10" key="1">
    <citation type="submission" date="2022-08" db="EMBL/GenBank/DDBJ databases">
        <title>Reclassification of Massilia species as members of the genera Telluria, Duganella, Pseudoduganella, Mokoshia gen. nov. and Zemynaea gen. nov. using orthogonal and non-orthogonal genome-based approaches.</title>
        <authorList>
            <person name="Bowman J.P."/>
        </authorList>
    </citation>
    <scope>NUCLEOTIDE SEQUENCE [LARGE SCALE GENOMIC DNA]</scope>
    <source>
        <strain evidence="9 10">JCM 31606</strain>
    </source>
</reference>
<evidence type="ECO:0000259" key="8">
    <source>
        <dbReference type="Pfam" id="PF01120"/>
    </source>
</evidence>
<evidence type="ECO:0000256" key="4">
    <source>
        <dbReference type="ARBA" id="ARBA00022729"/>
    </source>
</evidence>
<comment type="similarity">
    <text evidence="2">Belongs to the glycosyl hydrolase 29 family.</text>
</comment>
<evidence type="ECO:0000313" key="10">
    <source>
        <dbReference type="Proteomes" id="UP001204621"/>
    </source>
</evidence>
<dbReference type="InterPro" id="IPR017853">
    <property type="entry name" value="GH"/>
</dbReference>
<dbReference type="SUPFAM" id="SSF51445">
    <property type="entry name" value="(Trans)glycosidases"/>
    <property type="match status" value="1"/>
</dbReference>
<feature type="chain" id="PRO_5047450869" description="alpha-L-fucosidase" evidence="7">
    <location>
        <begin position="22"/>
        <end position="494"/>
    </location>
</feature>
<dbReference type="PANTHER" id="PTHR10030">
    <property type="entry name" value="ALPHA-L-FUCOSIDASE"/>
    <property type="match status" value="1"/>
</dbReference>
<keyword evidence="6" id="KW-0326">Glycosidase</keyword>
<comment type="caution">
    <text evidence="9">The sequence shown here is derived from an EMBL/GenBank/DDBJ whole genome shotgun (WGS) entry which is preliminary data.</text>
</comment>
<dbReference type="EMBL" id="JANUGU010000001">
    <property type="protein sequence ID" value="MCS0657092.1"/>
    <property type="molecule type" value="Genomic_DNA"/>
</dbReference>
<dbReference type="PIRSF" id="PIRSF001092">
    <property type="entry name" value="Alpha-L-fucosidase"/>
    <property type="match status" value="1"/>
</dbReference>
<dbReference type="InterPro" id="IPR016286">
    <property type="entry name" value="FUC_metazoa-typ"/>
</dbReference>
<dbReference type="SMART" id="SM00812">
    <property type="entry name" value="Alpha_L_fucos"/>
    <property type="match status" value="1"/>
</dbReference>
<dbReference type="PANTHER" id="PTHR10030:SF37">
    <property type="entry name" value="ALPHA-L-FUCOSIDASE-RELATED"/>
    <property type="match status" value="1"/>
</dbReference>
<dbReference type="InterPro" id="IPR013780">
    <property type="entry name" value="Glyco_hydro_b"/>
</dbReference>
<evidence type="ECO:0000256" key="2">
    <source>
        <dbReference type="ARBA" id="ARBA00007951"/>
    </source>
</evidence>
<evidence type="ECO:0000256" key="1">
    <source>
        <dbReference type="ARBA" id="ARBA00004071"/>
    </source>
</evidence>
<dbReference type="InterPro" id="IPR000933">
    <property type="entry name" value="Glyco_hydro_29"/>
</dbReference>
<dbReference type="Pfam" id="PF01120">
    <property type="entry name" value="Alpha_L_fucos"/>
    <property type="match status" value="1"/>
</dbReference>
<gene>
    <name evidence="9" type="ORF">NX778_03335</name>
</gene>
<evidence type="ECO:0000256" key="5">
    <source>
        <dbReference type="ARBA" id="ARBA00022801"/>
    </source>
</evidence>
<evidence type="ECO:0000256" key="7">
    <source>
        <dbReference type="SAM" id="SignalP"/>
    </source>
</evidence>
<feature type="domain" description="Glycoside hydrolase family 29 N-terminal" evidence="8">
    <location>
        <begin position="28"/>
        <end position="391"/>
    </location>
</feature>
<sequence length="494" mass="55447">MHFFRTSTLALLLLSTLPAFAAADDELGDYVPETNPQVIRKLDQWQDWKFGFMMHWGAYSQKGLVESWSICSEDVDWCGPPKHNKFAAKYADDYVGYVKAYEQLPTTFNPVKFNPDAWAKIAKDAGTKYVVFTTKHHDGFAMFDTRQSDYKITAANVPFHTNPRANVTKAVFDAFRARGFGIGAYFSKADWHSDDYWWRRYATPNRYVNYDTRKYPERWQNFVKFTHAQIGELTSGAYGPIDVLWLDAGWVRKPRATDNKELTGIADFRPGPEDIDMPGLAALARKHQPGLIVVDRAVGGPYENYRTPEQKIPDQPLPYPWETCMTLGDSWSWVPHDKYKSARTVVQMLVDVVAKGGNYLLNVGPDGNGELPPEAVARLHQIGQWMRVNGEAIYASRAVAPYSAGKFRYTRLKDGTVYAIYLPADGETSLPSTVRIPGPAPAVGTDVKLLGDESSLDWRRDGDATVVDIPDATRQHLAGGYAWAFRLPGAAPAL</sequence>
<evidence type="ECO:0000256" key="6">
    <source>
        <dbReference type="ARBA" id="ARBA00023295"/>
    </source>
</evidence>
<comment type="function">
    <text evidence="1">Alpha-L-fucosidase is responsible for hydrolyzing the alpha-1,6-linked fucose joined to the reducing-end N-acetylglucosamine of the carbohydrate moieties of glycoproteins.</text>
</comment>
<dbReference type="Gene3D" id="3.20.20.80">
    <property type="entry name" value="Glycosidases"/>
    <property type="match status" value="1"/>
</dbReference>
<name>A0ABT2CSX5_9BURK</name>
<organism evidence="9 10">
    <name type="scientific">Massilia terrae</name>
    <dbReference type="NCBI Taxonomy" id="1811224"/>
    <lineage>
        <taxon>Bacteria</taxon>
        <taxon>Pseudomonadati</taxon>
        <taxon>Pseudomonadota</taxon>
        <taxon>Betaproteobacteria</taxon>
        <taxon>Burkholderiales</taxon>
        <taxon>Oxalobacteraceae</taxon>
        <taxon>Telluria group</taxon>
        <taxon>Massilia</taxon>
    </lineage>
</organism>
<proteinExistence type="inferred from homology"/>
<keyword evidence="10" id="KW-1185">Reference proteome</keyword>
<keyword evidence="5" id="KW-0378">Hydrolase</keyword>
<dbReference type="RefSeq" id="WP_258810250.1">
    <property type="nucleotide sequence ID" value="NZ_JANUGU010000001.1"/>
</dbReference>
<protein>
    <recommendedName>
        <fullName evidence="3">alpha-L-fucosidase</fullName>
        <ecNumber evidence="3">3.2.1.51</ecNumber>
    </recommendedName>
</protein>
<feature type="signal peptide" evidence="7">
    <location>
        <begin position="1"/>
        <end position="21"/>
    </location>
</feature>
<evidence type="ECO:0000313" key="9">
    <source>
        <dbReference type="EMBL" id="MCS0657092.1"/>
    </source>
</evidence>
<keyword evidence="4 7" id="KW-0732">Signal</keyword>
<dbReference type="EC" id="3.2.1.51" evidence="3"/>
<evidence type="ECO:0000256" key="3">
    <source>
        <dbReference type="ARBA" id="ARBA00012662"/>
    </source>
</evidence>
<dbReference type="InterPro" id="IPR057739">
    <property type="entry name" value="Glyco_hydro_29_N"/>
</dbReference>
<dbReference type="Gene3D" id="2.60.40.1180">
    <property type="entry name" value="Golgi alpha-mannosidase II"/>
    <property type="match status" value="1"/>
</dbReference>
<dbReference type="Proteomes" id="UP001204621">
    <property type="component" value="Unassembled WGS sequence"/>
</dbReference>
<accession>A0ABT2CSX5</accession>